<comment type="caution">
    <text evidence="1">The sequence shown here is derived from an EMBL/GenBank/DDBJ whole genome shotgun (WGS) entry which is preliminary data.</text>
</comment>
<dbReference type="Pfam" id="PF04268">
    <property type="entry name" value="SoxG"/>
    <property type="match status" value="1"/>
</dbReference>
<dbReference type="SUPFAM" id="SSF103025">
    <property type="entry name" value="Folate-binding domain"/>
    <property type="match status" value="1"/>
</dbReference>
<dbReference type="Proteomes" id="UP000246077">
    <property type="component" value="Unassembled WGS sequence"/>
</dbReference>
<reference evidence="2" key="1">
    <citation type="submission" date="2018-05" db="EMBL/GenBank/DDBJ databases">
        <title>Zavarzinia sp. HR-AS.</title>
        <authorList>
            <person name="Lee Y."/>
            <person name="Jeon C.O."/>
        </authorList>
    </citation>
    <scope>NUCLEOTIDE SEQUENCE [LARGE SCALE GENOMIC DNA]</scope>
    <source>
        <strain evidence="2">DSM 1231</strain>
    </source>
</reference>
<dbReference type="Gene3D" id="3.30.1360.120">
    <property type="entry name" value="Probable tRNA modification gtpase trme, domain 1"/>
    <property type="match status" value="1"/>
</dbReference>
<accession>A0A317DW19</accession>
<evidence type="ECO:0000313" key="2">
    <source>
        <dbReference type="Proteomes" id="UP000246077"/>
    </source>
</evidence>
<protein>
    <submittedName>
        <fullName evidence="1">Sarcosine oxidase subunit gamma</fullName>
    </submittedName>
</protein>
<gene>
    <name evidence="1" type="ORF">DKG75_21275</name>
</gene>
<dbReference type="InterPro" id="IPR027266">
    <property type="entry name" value="TrmE/GcvT-like"/>
</dbReference>
<dbReference type="Gene3D" id="3.30.70.1520">
    <property type="entry name" value="Heterotetrameric sarcosine oxidase"/>
    <property type="match status" value="1"/>
</dbReference>
<dbReference type="EMBL" id="QGLF01000007">
    <property type="protein sequence ID" value="PWR18066.1"/>
    <property type="molecule type" value="Genomic_DNA"/>
</dbReference>
<keyword evidence="2" id="KW-1185">Reference proteome</keyword>
<name>A0A317DW19_9PROT</name>
<dbReference type="AlphaFoldDB" id="A0A317DW19"/>
<dbReference type="RefSeq" id="WP_109923200.1">
    <property type="nucleotide sequence ID" value="NZ_QGLF01000007.1"/>
</dbReference>
<organism evidence="1 2">
    <name type="scientific">Zavarzinia compransoris</name>
    <dbReference type="NCBI Taxonomy" id="1264899"/>
    <lineage>
        <taxon>Bacteria</taxon>
        <taxon>Pseudomonadati</taxon>
        <taxon>Pseudomonadota</taxon>
        <taxon>Alphaproteobacteria</taxon>
        <taxon>Rhodospirillales</taxon>
        <taxon>Zavarziniaceae</taxon>
        <taxon>Zavarzinia</taxon>
    </lineage>
</organism>
<dbReference type="OrthoDB" id="9814782at2"/>
<sequence>MPERSSPFDRLEAPPAPGAVLTPRGPAAAFILRVRRPEGIAAAGAAFGLPLPQDACRSAAIGRRSVLWLGPDEWQLMAPEEEGPGLADAIAEAMGEIPHSLVAVGERNVAFEIAGPAAEAVLNAHCLLDLHLSRFPIGMCTRTLYGKAEILLWRLGAERFYVGCWRSFAAYVWGLTLEARLEYTT</sequence>
<evidence type="ECO:0000313" key="1">
    <source>
        <dbReference type="EMBL" id="PWR18066.1"/>
    </source>
</evidence>
<dbReference type="InterPro" id="IPR007375">
    <property type="entry name" value="SoxG"/>
</dbReference>
<proteinExistence type="predicted"/>